<feature type="signal peptide" evidence="1">
    <location>
        <begin position="1"/>
        <end position="23"/>
    </location>
</feature>
<keyword evidence="3" id="KW-1185">Reference proteome</keyword>
<protein>
    <submittedName>
        <fullName evidence="2">Uncharacterized protein</fullName>
    </submittedName>
</protein>
<sequence length="168" mass="18406">MIFMPFDSFKALIFSVICTFVIPQLESGGATESPALAELRQVLGAYDPCTLEAGAKAPLDGQKHKCAELFQKFIALPADQRYNCPDAMDSDCRKVGDTWNCTVLARPMGKMVDASVYETQPLAACLGGLEEWVSQQEARGNTIPWVKILKGRFSPPPKGTKFTIPPHL</sequence>
<evidence type="ECO:0000313" key="3">
    <source>
        <dbReference type="Proteomes" id="UP001152759"/>
    </source>
</evidence>
<dbReference type="EMBL" id="OU963871">
    <property type="protein sequence ID" value="CAH0383193.1"/>
    <property type="molecule type" value="Genomic_DNA"/>
</dbReference>
<feature type="chain" id="PRO_5040450372" evidence="1">
    <location>
        <begin position="24"/>
        <end position="168"/>
    </location>
</feature>
<dbReference type="AlphaFoldDB" id="A0A9P0A0G8"/>
<dbReference type="Proteomes" id="UP001152759">
    <property type="component" value="Chromosome 10"/>
</dbReference>
<evidence type="ECO:0000256" key="1">
    <source>
        <dbReference type="SAM" id="SignalP"/>
    </source>
</evidence>
<organism evidence="2 3">
    <name type="scientific">Bemisia tabaci</name>
    <name type="common">Sweetpotato whitefly</name>
    <name type="synonym">Aleurodes tabaci</name>
    <dbReference type="NCBI Taxonomy" id="7038"/>
    <lineage>
        <taxon>Eukaryota</taxon>
        <taxon>Metazoa</taxon>
        <taxon>Ecdysozoa</taxon>
        <taxon>Arthropoda</taxon>
        <taxon>Hexapoda</taxon>
        <taxon>Insecta</taxon>
        <taxon>Pterygota</taxon>
        <taxon>Neoptera</taxon>
        <taxon>Paraneoptera</taxon>
        <taxon>Hemiptera</taxon>
        <taxon>Sternorrhyncha</taxon>
        <taxon>Aleyrodoidea</taxon>
        <taxon>Aleyrodidae</taxon>
        <taxon>Aleyrodinae</taxon>
        <taxon>Bemisia</taxon>
    </lineage>
</organism>
<dbReference type="KEGG" id="btab:109036915"/>
<gene>
    <name evidence="2" type="ORF">BEMITA_LOCUS2661</name>
</gene>
<evidence type="ECO:0000313" key="2">
    <source>
        <dbReference type="EMBL" id="CAH0383193.1"/>
    </source>
</evidence>
<keyword evidence="1" id="KW-0732">Signal</keyword>
<proteinExistence type="predicted"/>
<name>A0A9P0A0G8_BEMTA</name>
<accession>A0A9P0A0G8</accession>
<reference evidence="2" key="1">
    <citation type="submission" date="2021-12" db="EMBL/GenBank/DDBJ databases">
        <authorList>
            <person name="King R."/>
        </authorList>
    </citation>
    <scope>NUCLEOTIDE SEQUENCE</scope>
</reference>